<reference evidence="3 4" key="1">
    <citation type="journal article" date="2011" name="Science">
        <title>The ecoresponsive genome of Daphnia pulex.</title>
        <authorList>
            <person name="Colbourne J.K."/>
            <person name="Pfrender M.E."/>
            <person name="Gilbert D."/>
            <person name="Thomas W.K."/>
            <person name="Tucker A."/>
            <person name="Oakley T.H."/>
            <person name="Tokishita S."/>
            <person name="Aerts A."/>
            <person name="Arnold G.J."/>
            <person name="Basu M.K."/>
            <person name="Bauer D.J."/>
            <person name="Caceres C.E."/>
            <person name="Carmel L."/>
            <person name="Casola C."/>
            <person name="Choi J.H."/>
            <person name="Detter J.C."/>
            <person name="Dong Q."/>
            <person name="Dusheyko S."/>
            <person name="Eads B.D."/>
            <person name="Frohlich T."/>
            <person name="Geiler-Samerotte K.A."/>
            <person name="Gerlach D."/>
            <person name="Hatcher P."/>
            <person name="Jogdeo S."/>
            <person name="Krijgsveld J."/>
            <person name="Kriventseva E.V."/>
            <person name="Kultz D."/>
            <person name="Laforsch C."/>
            <person name="Lindquist E."/>
            <person name="Lopez J."/>
            <person name="Manak J.R."/>
            <person name="Muller J."/>
            <person name="Pangilinan J."/>
            <person name="Patwardhan R.P."/>
            <person name="Pitluck S."/>
            <person name="Pritham E.J."/>
            <person name="Rechtsteiner A."/>
            <person name="Rho M."/>
            <person name="Rogozin I.B."/>
            <person name="Sakarya O."/>
            <person name="Salamov A."/>
            <person name="Schaack S."/>
            <person name="Shapiro H."/>
            <person name="Shiga Y."/>
            <person name="Skalitzky C."/>
            <person name="Smith Z."/>
            <person name="Souvorov A."/>
            <person name="Sung W."/>
            <person name="Tang Z."/>
            <person name="Tsuchiya D."/>
            <person name="Tu H."/>
            <person name="Vos H."/>
            <person name="Wang M."/>
            <person name="Wolf Y.I."/>
            <person name="Yamagata H."/>
            <person name="Yamada T."/>
            <person name="Ye Y."/>
            <person name="Shaw J.R."/>
            <person name="Andrews J."/>
            <person name="Crease T.J."/>
            <person name="Tang H."/>
            <person name="Lucas S.M."/>
            <person name="Robertson H.M."/>
            <person name="Bork P."/>
            <person name="Koonin E.V."/>
            <person name="Zdobnov E.M."/>
            <person name="Grigoriev I.V."/>
            <person name="Lynch M."/>
            <person name="Boore J.L."/>
        </authorList>
    </citation>
    <scope>NUCLEOTIDE SEQUENCE [LARGE SCALE GENOMIC DNA]</scope>
</reference>
<protein>
    <submittedName>
        <fullName evidence="3">Uncharacterized protein</fullName>
    </submittedName>
</protein>
<gene>
    <name evidence="3" type="ORF">DAPPUDRAFT_332580</name>
</gene>
<feature type="coiled-coil region" evidence="1">
    <location>
        <begin position="181"/>
        <end position="233"/>
    </location>
</feature>
<dbReference type="PANTHER" id="PTHR33223:SF6">
    <property type="entry name" value="CCHC-TYPE DOMAIN-CONTAINING PROTEIN"/>
    <property type="match status" value="1"/>
</dbReference>
<feature type="region of interest" description="Disordered" evidence="2">
    <location>
        <begin position="288"/>
        <end position="332"/>
    </location>
</feature>
<keyword evidence="4" id="KW-1185">Reference proteome</keyword>
<accession>E9HQC0</accession>
<dbReference type="HOGENOM" id="CLU_019800_2_0_1"/>
<evidence type="ECO:0000256" key="2">
    <source>
        <dbReference type="SAM" id="MobiDB-lite"/>
    </source>
</evidence>
<proteinExistence type="predicted"/>
<dbReference type="EMBL" id="GL732717">
    <property type="protein sequence ID" value="EFX66062.1"/>
    <property type="molecule type" value="Genomic_DNA"/>
</dbReference>
<sequence length="402" mass="45526">MSEDCCLLEKTFALTSQKFEGTIALLDVSVDLRKIPATLVQETDAQYTYEHYKKELGGSQYITGDARDKVIANLTTYLTQIKADPLVFDPIICLENYAKSLESQVTNQKDRTEKEVDKVRGEFSKKLADALVENTRLTAEIDDSTRTNYLRKNLITDLEEKLKTRETSSDDKTLILTKTELEATKQEVEIHKNTISDLNKVIEKLKVDTKDNVAQLTNNYKLLSDEHESLKNACTTTDSEVVTLTKANSQLTAQLNQEIATKQVSVDSLRQTNKGLNLDIATLQQQLSQQTTQVTQPPNMTQTPPTPPTAPIQNPLIQQQRQRTPSPDPNNVPLTKSHLRELYSQDERKAIPVFKGKRGEQLINNWLKDAERVAQSAGWTPKDKIKYFSDRLRGDAADWHSY</sequence>
<dbReference type="AlphaFoldDB" id="E9HQC0"/>
<dbReference type="PANTHER" id="PTHR33223">
    <property type="entry name" value="CCHC-TYPE DOMAIN-CONTAINING PROTEIN"/>
    <property type="match status" value="1"/>
</dbReference>
<dbReference type="KEGG" id="dpx:DAPPUDRAFT_332580"/>
<evidence type="ECO:0000313" key="4">
    <source>
        <dbReference type="Proteomes" id="UP000000305"/>
    </source>
</evidence>
<organism evidence="3 4">
    <name type="scientific">Daphnia pulex</name>
    <name type="common">Water flea</name>
    <dbReference type="NCBI Taxonomy" id="6669"/>
    <lineage>
        <taxon>Eukaryota</taxon>
        <taxon>Metazoa</taxon>
        <taxon>Ecdysozoa</taxon>
        <taxon>Arthropoda</taxon>
        <taxon>Crustacea</taxon>
        <taxon>Branchiopoda</taxon>
        <taxon>Diplostraca</taxon>
        <taxon>Cladocera</taxon>
        <taxon>Anomopoda</taxon>
        <taxon>Daphniidae</taxon>
        <taxon>Daphnia</taxon>
    </lineage>
</organism>
<name>E9HQC0_DAPPU</name>
<feature type="compositionally biased region" description="Polar residues" evidence="2">
    <location>
        <begin position="316"/>
        <end position="325"/>
    </location>
</feature>
<keyword evidence="1" id="KW-0175">Coiled coil</keyword>
<dbReference type="InParanoid" id="E9HQC0"/>
<feature type="compositionally biased region" description="Low complexity" evidence="2">
    <location>
        <begin position="288"/>
        <end position="303"/>
    </location>
</feature>
<dbReference type="Proteomes" id="UP000000305">
    <property type="component" value="Unassembled WGS sequence"/>
</dbReference>
<evidence type="ECO:0000256" key="1">
    <source>
        <dbReference type="SAM" id="Coils"/>
    </source>
</evidence>
<dbReference type="PhylomeDB" id="E9HQC0"/>
<evidence type="ECO:0000313" key="3">
    <source>
        <dbReference type="EMBL" id="EFX66062.1"/>
    </source>
</evidence>